<dbReference type="InterPro" id="IPR043128">
    <property type="entry name" value="Rev_trsase/Diguanyl_cyclase"/>
</dbReference>
<dbReference type="PANTHER" id="PTHR33064:SF37">
    <property type="entry name" value="RIBONUCLEASE H"/>
    <property type="match status" value="1"/>
</dbReference>
<gene>
    <name evidence="10" type="ORF">PHMEG_00039223</name>
</gene>
<sequence length="420" mass="47407">MMCSAFRLDGILQFELHLSLREGSAPVKCRSRRYPPEHMQFLERHIDELLTAGLVYRNNSSRYASPPRIVPKALPGDYRMTVDTRAVNAITDPYTWPMPHLEVTLGLLDGSKVYFTLDWFRGYWQLPLHVDSREIFTIMTHRGMVTPTRVLMGGTDAVGYCQSVVEEIFQPLLYHGLLAWLDDILGYATTIDELLDTLEKVLAACAEYGLKLHPDKCRFFLTSAKWCGKVVSAAGVSHCSSRIEGLTKLPMPTTAAELQRLLCAVNWMRQSIPNYAEMVSPLMHLVDVAAKKAQSRKAAKLSKILLAELGWNGSHAQVIRKVKAALLEMVPLAHPDPNMAVCLCTDASLDFGIPEEELALPIEEQHHRPLAFLSGRFVNAQSRWPTVEKEAYAIVESVKRLEYLLLRPKGFHLFTDHRNL</sequence>
<dbReference type="SUPFAM" id="SSF56672">
    <property type="entry name" value="DNA/RNA polymerases"/>
    <property type="match status" value="1"/>
</dbReference>
<evidence type="ECO:0000256" key="4">
    <source>
        <dbReference type="ARBA" id="ARBA00022722"/>
    </source>
</evidence>
<name>A0A225UG80_9STRA</name>
<keyword evidence="1" id="KW-0645">Protease</keyword>
<dbReference type="Proteomes" id="UP000198211">
    <property type="component" value="Unassembled WGS sequence"/>
</dbReference>
<evidence type="ECO:0000256" key="7">
    <source>
        <dbReference type="ARBA" id="ARBA00022801"/>
    </source>
</evidence>
<dbReference type="InterPro" id="IPR000477">
    <property type="entry name" value="RT_dom"/>
</dbReference>
<keyword evidence="6" id="KW-0255">Endonuclease</keyword>
<dbReference type="GO" id="GO:0004519">
    <property type="term" value="F:endonuclease activity"/>
    <property type="evidence" value="ECO:0007669"/>
    <property type="project" value="UniProtKB-KW"/>
</dbReference>
<evidence type="ECO:0000256" key="5">
    <source>
        <dbReference type="ARBA" id="ARBA00022750"/>
    </source>
</evidence>
<dbReference type="InterPro" id="IPR041373">
    <property type="entry name" value="RT_RNaseH"/>
</dbReference>
<keyword evidence="3" id="KW-0548">Nucleotidyltransferase</keyword>
<dbReference type="Pfam" id="PF17917">
    <property type="entry name" value="RT_RNaseH"/>
    <property type="match status" value="1"/>
</dbReference>
<dbReference type="STRING" id="4795.A0A225UG80"/>
<dbReference type="GO" id="GO:0003964">
    <property type="term" value="F:RNA-directed DNA polymerase activity"/>
    <property type="evidence" value="ECO:0007669"/>
    <property type="project" value="UniProtKB-KW"/>
</dbReference>
<dbReference type="GO" id="GO:0004190">
    <property type="term" value="F:aspartic-type endopeptidase activity"/>
    <property type="evidence" value="ECO:0007669"/>
    <property type="project" value="UniProtKB-KW"/>
</dbReference>
<proteinExistence type="predicted"/>
<dbReference type="Gene3D" id="3.10.10.10">
    <property type="entry name" value="HIV Type 1 Reverse Transcriptase, subunit A, domain 1"/>
    <property type="match status" value="1"/>
</dbReference>
<protein>
    <submittedName>
        <fullName evidence="10">Retroelement</fullName>
    </submittedName>
</protein>
<accession>A0A225UG80</accession>
<dbReference type="GO" id="GO:0006508">
    <property type="term" value="P:proteolysis"/>
    <property type="evidence" value="ECO:0007669"/>
    <property type="project" value="UniProtKB-KW"/>
</dbReference>
<dbReference type="InterPro" id="IPR043502">
    <property type="entry name" value="DNA/RNA_pol_sf"/>
</dbReference>
<dbReference type="EMBL" id="NBNE01019085">
    <property type="protein sequence ID" value="OWY91960.1"/>
    <property type="molecule type" value="Genomic_DNA"/>
</dbReference>
<keyword evidence="11" id="KW-1185">Reference proteome</keyword>
<feature type="domain" description="Reverse transcriptase" evidence="9">
    <location>
        <begin position="51"/>
        <end position="231"/>
    </location>
</feature>
<feature type="non-terminal residue" evidence="10">
    <location>
        <position position="420"/>
    </location>
</feature>
<keyword evidence="4" id="KW-0540">Nuclease</keyword>
<evidence type="ECO:0000259" key="9">
    <source>
        <dbReference type="PROSITE" id="PS50878"/>
    </source>
</evidence>
<comment type="caution">
    <text evidence="10">The sequence shown here is derived from an EMBL/GenBank/DDBJ whole genome shotgun (WGS) entry which is preliminary data.</text>
</comment>
<evidence type="ECO:0000256" key="8">
    <source>
        <dbReference type="ARBA" id="ARBA00022918"/>
    </source>
</evidence>
<evidence type="ECO:0000256" key="2">
    <source>
        <dbReference type="ARBA" id="ARBA00022679"/>
    </source>
</evidence>
<dbReference type="Pfam" id="PF00078">
    <property type="entry name" value="RVT_1"/>
    <property type="match status" value="1"/>
</dbReference>
<keyword evidence="8" id="KW-0695">RNA-directed DNA polymerase</keyword>
<evidence type="ECO:0000256" key="3">
    <source>
        <dbReference type="ARBA" id="ARBA00022695"/>
    </source>
</evidence>
<dbReference type="InterPro" id="IPR051320">
    <property type="entry name" value="Viral_Replic_Matur_Polypro"/>
</dbReference>
<dbReference type="CDD" id="cd01647">
    <property type="entry name" value="RT_LTR"/>
    <property type="match status" value="1"/>
</dbReference>
<keyword evidence="5" id="KW-0064">Aspartyl protease</keyword>
<dbReference type="PROSITE" id="PS50878">
    <property type="entry name" value="RT_POL"/>
    <property type="match status" value="1"/>
</dbReference>
<evidence type="ECO:0000313" key="11">
    <source>
        <dbReference type="Proteomes" id="UP000198211"/>
    </source>
</evidence>
<evidence type="ECO:0000313" key="10">
    <source>
        <dbReference type="EMBL" id="OWY91960.1"/>
    </source>
</evidence>
<dbReference type="AlphaFoldDB" id="A0A225UG80"/>
<organism evidence="10 11">
    <name type="scientific">Phytophthora megakarya</name>
    <dbReference type="NCBI Taxonomy" id="4795"/>
    <lineage>
        <taxon>Eukaryota</taxon>
        <taxon>Sar</taxon>
        <taxon>Stramenopiles</taxon>
        <taxon>Oomycota</taxon>
        <taxon>Peronosporomycetes</taxon>
        <taxon>Peronosporales</taxon>
        <taxon>Peronosporaceae</taxon>
        <taxon>Phytophthora</taxon>
    </lineage>
</organism>
<keyword evidence="7" id="KW-0378">Hydrolase</keyword>
<reference evidence="11" key="1">
    <citation type="submission" date="2017-03" db="EMBL/GenBank/DDBJ databases">
        <title>Phytopthora megakarya and P. palmivora, two closely related causual agents of cacao black pod achieved similar genome size and gene model numbers by different mechanisms.</title>
        <authorList>
            <person name="Ali S."/>
            <person name="Shao J."/>
            <person name="Larry D.J."/>
            <person name="Kronmiller B."/>
            <person name="Shen D."/>
            <person name="Strem M.D."/>
            <person name="Melnick R.L."/>
            <person name="Guiltinan M.J."/>
            <person name="Tyler B.M."/>
            <person name="Meinhardt L.W."/>
            <person name="Bailey B.A."/>
        </authorList>
    </citation>
    <scope>NUCLEOTIDE SEQUENCE [LARGE SCALE GENOMIC DNA]</scope>
    <source>
        <strain evidence="11">zdho120</strain>
    </source>
</reference>
<evidence type="ECO:0000256" key="6">
    <source>
        <dbReference type="ARBA" id="ARBA00022759"/>
    </source>
</evidence>
<evidence type="ECO:0000256" key="1">
    <source>
        <dbReference type="ARBA" id="ARBA00022670"/>
    </source>
</evidence>
<dbReference type="Gene3D" id="3.30.70.270">
    <property type="match status" value="2"/>
</dbReference>
<dbReference type="PANTHER" id="PTHR33064">
    <property type="entry name" value="POL PROTEIN"/>
    <property type="match status" value="1"/>
</dbReference>
<keyword evidence="2" id="KW-0808">Transferase</keyword>
<dbReference type="OrthoDB" id="166462at2759"/>